<dbReference type="EMBL" id="JBEPMM010000002">
    <property type="protein sequence ID" value="MET3691443.1"/>
    <property type="molecule type" value="Genomic_DNA"/>
</dbReference>
<dbReference type="RefSeq" id="WP_238279454.1">
    <property type="nucleotide sequence ID" value="NZ_BPQL01000058.1"/>
</dbReference>
<reference evidence="1 2" key="1">
    <citation type="submission" date="2024-06" db="EMBL/GenBank/DDBJ databases">
        <title>Genomic Encyclopedia of Type Strains, Phase IV (KMG-IV): sequencing the most valuable type-strain genomes for metagenomic binning, comparative biology and taxonomic classification.</title>
        <authorList>
            <person name="Goeker M."/>
        </authorList>
    </citation>
    <scope>NUCLEOTIDE SEQUENCE [LARGE SCALE GENOMIC DNA]</scope>
    <source>
        <strain evidence="1 2">DSM 21331</strain>
    </source>
</reference>
<accession>A0ABV2L0U2</accession>
<gene>
    <name evidence="1" type="ORF">ABID43_000968</name>
</gene>
<organism evidence="1 2">
    <name type="scientific">Methylobacterium goesingense</name>
    <dbReference type="NCBI Taxonomy" id="243690"/>
    <lineage>
        <taxon>Bacteria</taxon>
        <taxon>Pseudomonadati</taxon>
        <taxon>Pseudomonadota</taxon>
        <taxon>Alphaproteobacteria</taxon>
        <taxon>Hyphomicrobiales</taxon>
        <taxon>Methylobacteriaceae</taxon>
        <taxon>Methylobacterium</taxon>
    </lineage>
</organism>
<dbReference type="Gene3D" id="3.40.1410.10">
    <property type="entry name" value="Chorismate lyase-like"/>
    <property type="match status" value="1"/>
</dbReference>
<comment type="caution">
    <text evidence="1">The sequence shown here is derived from an EMBL/GenBank/DDBJ whole genome shotgun (WGS) entry which is preliminary data.</text>
</comment>
<sequence length="183" mass="19601">MATSLPGDPIPADAAIQSLHDLCARLLAGPSATAVLEAWCRERGLTTTDLVAQVLPGPGTPVSPAQRERLELPRGAVVRYRRVRLACGRHVLSEAENWYVPGRLTPAMNHLLETSDTPFGRVVHPLGPKRRNLDLCLLAGAEAPGRLAPHDPLFTVAALLLRADGLPLCEVAETYTAAVLARD</sequence>
<protein>
    <submittedName>
        <fullName evidence="1">Chorismate-pyruvate lyase</fullName>
    </submittedName>
</protein>
<dbReference type="GO" id="GO:0016829">
    <property type="term" value="F:lyase activity"/>
    <property type="evidence" value="ECO:0007669"/>
    <property type="project" value="UniProtKB-KW"/>
</dbReference>
<evidence type="ECO:0000313" key="1">
    <source>
        <dbReference type="EMBL" id="MET3691443.1"/>
    </source>
</evidence>
<keyword evidence="1" id="KW-0456">Lyase</keyword>
<dbReference type="SUPFAM" id="SSF64288">
    <property type="entry name" value="Chorismate lyase-like"/>
    <property type="match status" value="1"/>
</dbReference>
<proteinExistence type="predicted"/>
<dbReference type="Proteomes" id="UP001549145">
    <property type="component" value="Unassembled WGS sequence"/>
</dbReference>
<dbReference type="InterPro" id="IPR028978">
    <property type="entry name" value="Chorismate_lyase_/UTRA_dom_sf"/>
</dbReference>
<evidence type="ECO:0000313" key="2">
    <source>
        <dbReference type="Proteomes" id="UP001549145"/>
    </source>
</evidence>
<keyword evidence="2" id="KW-1185">Reference proteome</keyword>
<name>A0ABV2L0U2_9HYPH</name>